<dbReference type="Proteomes" id="UP000249577">
    <property type="component" value="Unassembled WGS sequence"/>
</dbReference>
<gene>
    <name evidence="3" type="ORF">DI565_15700</name>
</gene>
<evidence type="ECO:0000313" key="4">
    <source>
        <dbReference type="Proteomes" id="UP000249577"/>
    </source>
</evidence>
<feature type="region of interest" description="Disordered" evidence="1">
    <location>
        <begin position="1"/>
        <end position="186"/>
    </location>
</feature>
<proteinExistence type="predicted"/>
<protein>
    <recommendedName>
        <fullName evidence="5">Phage tail protein</fullName>
    </recommendedName>
</protein>
<evidence type="ECO:0000256" key="2">
    <source>
        <dbReference type="SAM" id="Phobius"/>
    </source>
</evidence>
<evidence type="ECO:0008006" key="5">
    <source>
        <dbReference type="Google" id="ProtNLM"/>
    </source>
</evidence>
<feature type="compositionally biased region" description="Polar residues" evidence="1">
    <location>
        <begin position="170"/>
        <end position="181"/>
    </location>
</feature>
<organism evidence="3 4">
    <name type="scientific">Ancylobacter novellus</name>
    <name type="common">Thiobacillus novellus</name>
    <dbReference type="NCBI Taxonomy" id="921"/>
    <lineage>
        <taxon>Bacteria</taxon>
        <taxon>Pseudomonadati</taxon>
        <taxon>Pseudomonadota</taxon>
        <taxon>Alphaproteobacteria</taxon>
        <taxon>Hyphomicrobiales</taxon>
        <taxon>Xanthobacteraceae</taxon>
        <taxon>Ancylobacter</taxon>
    </lineage>
</organism>
<evidence type="ECO:0000256" key="1">
    <source>
        <dbReference type="SAM" id="MobiDB-lite"/>
    </source>
</evidence>
<dbReference type="EMBL" id="QFPN01000008">
    <property type="protein sequence ID" value="PZQ13103.1"/>
    <property type="molecule type" value="Genomic_DNA"/>
</dbReference>
<keyword evidence="2" id="KW-0472">Membrane</keyword>
<feature type="compositionally biased region" description="Low complexity" evidence="1">
    <location>
        <begin position="60"/>
        <end position="81"/>
    </location>
</feature>
<feature type="compositionally biased region" description="Polar residues" evidence="1">
    <location>
        <begin position="82"/>
        <end position="92"/>
    </location>
</feature>
<comment type="caution">
    <text evidence="3">The sequence shown here is derived from an EMBL/GenBank/DDBJ whole genome shotgun (WGS) entry which is preliminary data.</text>
</comment>
<feature type="compositionally biased region" description="Basic and acidic residues" evidence="1">
    <location>
        <begin position="121"/>
        <end position="145"/>
    </location>
</feature>
<keyword evidence="2" id="KW-1133">Transmembrane helix</keyword>
<name>A0A2W5M6U8_ANCNO</name>
<dbReference type="AlphaFoldDB" id="A0A2W5M6U8"/>
<evidence type="ECO:0000313" key="3">
    <source>
        <dbReference type="EMBL" id="PZQ13103.1"/>
    </source>
</evidence>
<feature type="transmembrane region" description="Helical" evidence="2">
    <location>
        <begin position="190"/>
        <end position="213"/>
    </location>
</feature>
<sequence length="557" mass="54129">MMADPRGPETGQGAKGGHGARPRPQTLELSATDVSPKSAAPAQDAKPAGGAAEKPDSTVAAKPADASPTAAAAKPVDPAKPSGTSKTPDQPTANPAAAKPDVAASAAKAEQPKAAPAPEPAKSEPAKSEPGKPEATKPDTAKTEAAKTAASGPDAARSDASASKPAAGPATTQRVSETTASPAPAPRGGVGALGVAAAALGGAAIAVLVIALFGRELMGLGSNDAARMNAAEAKLDAVARDVAALRTGVAGAAQASDMGAIDGRLSEVAKALEATNGRVGGVQGDLQTLSAKMSEPAAPDPAIAALAGRVEGLELRLQQSPTAEALATLAGRIEGVEARLADLPTKQAVAEVSANVTAMGRKIDGVAGPLSARVDAVGAAVRALPKGDPAARLVVALGALDGALAAGRPFAAELEAVKSASGGNAELAPLDPYAAKGLPTREALGAELSATIGGLPPVRTAPAGSVFERFVANAGDVVKITPKDAASGSDPAAIRAQVAAAGAAGDVEGALAARGKLDEAARAATDQWAETATALVSAGNALRAARTAALARLTAND</sequence>
<feature type="compositionally biased region" description="Low complexity" evidence="1">
    <location>
        <begin position="93"/>
        <end position="116"/>
    </location>
</feature>
<keyword evidence="2" id="KW-0812">Transmembrane</keyword>
<accession>A0A2W5M6U8</accession>
<reference evidence="3 4" key="1">
    <citation type="submission" date="2017-08" db="EMBL/GenBank/DDBJ databases">
        <title>Infants hospitalized years apart are colonized by the same room-sourced microbial strains.</title>
        <authorList>
            <person name="Brooks B."/>
            <person name="Olm M.R."/>
            <person name="Firek B.A."/>
            <person name="Baker R."/>
            <person name="Thomas B.C."/>
            <person name="Morowitz M.J."/>
            <person name="Banfield J.F."/>
        </authorList>
    </citation>
    <scope>NUCLEOTIDE SEQUENCE [LARGE SCALE GENOMIC DNA]</scope>
    <source>
        <strain evidence="3">S2_005_003_R2_43</strain>
    </source>
</reference>